<dbReference type="Proteomes" id="UP000005113">
    <property type="component" value="Unassembled WGS sequence"/>
</dbReference>
<protein>
    <recommendedName>
        <fullName evidence="1">RNA-directed DNA polymerase</fullName>
        <ecNumber evidence="1">2.7.7.49</ecNumber>
    </recommendedName>
</protein>
<organism evidence="13 14">
    <name type="scientific">Saprospira grandis DSM 2844</name>
    <dbReference type="NCBI Taxonomy" id="694433"/>
    <lineage>
        <taxon>Bacteria</taxon>
        <taxon>Pseudomonadati</taxon>
        <taxon>Bacteroidota</taxon>
        <taxon>Saprospiria</taxon>
        <taxon>Saprospirales</taxon>
        <taxon>Saprospiraceae</taxon>
        <taxon>Saprospira</taxon>
    </lineage>
</organism>
<dbReference type="HOGENOM" id="CLU_028398_4_0_10"/>
<dbReference type="CDD" id="cd03487">
    <property type="entry name" value="RT_Bac_retron_II"/>
    <property type="match status" value="1"/>
</dbReference>
<proteinExistence type="inferred from homology"/>
<dbReference type="InterPro" id="IPR043128">
    <property type="entry name" value="Rev_trsase/Diguanyl_cyclase"/>
</dbReference>
<comment type="catalytic activity">
    <reaction evidence="9">
        <text>DNA(n) + a 2'-deoxyribonucleoside 5'-triphosphate = DNA(n+1) + diphosphate</text>
        <dbReference type="Rhea" id="RHEA:22508"/>
        <dbReference type="Rhea" id="RHEA-COMP:17339"/>
        <dbReference type="Rhea" id="RHEA-COMP:17340"/>
        <dbReference type="ChEBI" id="CHEBI:33019"/>
        <dbReference type="ChEBI" id="CHEBI:61560"/>
        <dbReference type="ChEBI" id="CHEBI:173112"/>
        <dbReference type="EC" id="2.7.7.49"/>
    </reaction>
</comment>
<dbReference type="InterPro" id="IPR051083">
    <property type="entry name" value="GrpII_Intron_Splice-Mob/Def"/>
</dbReference>
<evidence type="ECO:0000256" key="11">
    <source>
        <dbReference type="SAM" id="MobiDB-lite"/>
    </source>
</evidence>
<comment type="similarity">
    <text evidence="8">Belongs to the bacterial reverse transcriptase family.</text>
</comment>
<evidence type="ECO:0000256" key="9">
    <source>
        <dbReference type="ARBA" id="ARBA00048173"/>
    </source>
</evidence>
<dbReference type="RefSeq" id="WP_002659739.1">
    <property type="nucleotide sequence ID" value="NZ_JH719942.1"/>
</dbReference>
<evidence type="ECO:0000313" key="14">
    <source>
        <dbReference type="Proteomes" id="UP000005113"/>
    </source>
</evidence>
<reference evidence="14" key="1">
    <citation type="journal article" date="2012" name="Stand. Genomic Sci.">
        <title>Permanent draft genome sequence of the gliding predator Saprospira grandis strain Sa g1 (= HR1).</title>
        <authorList>
            <person name="Mavromatis K."/>
            <person name="Chertkov O."/>
            <person name="Lapidus A."/>
            <person name="Nolan M."/>
            <person name="Lucas S."/>
            <person name="Tice H."/>
            <person name="Del Rio T.G."/>
            <person name="Cheng J.F."/>
            <person name="Han C."/>
            <person name="Tapia R."/>
            <person name="Bruce D."/>
            <person name="Goodwin L.A."/>
            <person name="Pitluck S."/>
            <person name="Huntemann M."/>
            <person name="Liolios K."/>
            <person name="Pagani I."/>
            <person name="Ivanova N."/>
            <person name="Mikhailova N."/>
            <person name="Pati A."/>
            <person name="Chen A."/>
            <person name="Palaniappan K."/>
            <person name="Land M."/>
            <person name="Brambilla E.M."/>
            <person name="Rohde M."/>
            <person name="Spring S."/>
            <person name="Goker M."/>
            <person name="Detter J.C."/>
            <person name="Bristow J."/>
            <person name="Eisen J.A."/>
            <person name="Markowitz V."/>
            <person name="Hugenholtz P."/>
            <person name="Kyrpides N.C."/>
            <person name="Klenk H.P."/>
            <person name="Woyke T."/>
        </authorList>
    </citation>
    <scope>NUCLEOTIDE SEQUENCE [LARGE SCALE GENOMIC DNA]</scope>
    <source>
        <strain evidence="14">DSM 2844</strain>
    </source>
</reference>
<feature type="region of interest" description="Disordered" evidence="11">
    <location>
        <begin position="502"/>
        <end position="524"/>
    </location>
</feature>
<dbReference type="EMBL" id="JH719942">
    <property type="protein sequence ID" value="EJF54046.1"/>
    <property type="molecule type" value="Genomic_DNA"/>
</dbReference>
<evidence type="ECO:0000259" key="12">
    <source>
        <dbReference type="PROSITE" id="PS50878"/>
    </source>
</evidence>
<evidence type="ECO:0000313" key="13">
    <source>
        <dbReference type="EMBL" id="EJF54046.1"/>
    </source>
</evidence>
<evidence type="ECO:0000256" key="2">
    <source>
        <dbReference type="ARBA" id="ARBA00022679"/>
    </source>
</evidence>
<keyword evidence="5" id="KW-0460">Magnesium</keyword>
<dbReference type="GO" id="GO:0051607">
    <property type="term" value="P:defense response to virus"/>
    <property type="evidence" value="ECO:0007669"/>
    <property type="project" value="UniProtKB-KW"/>
</dbReference>
<dbReference type="InterPro" id="IPR043502">
    <property type="entry name" value="DNA/RNA_pol_sf"/>
</dbReference>
<evidence type="ECO:0000256" key="1">
    <source>
        <dbReference type="ARBA" id="ARBA00012493"/>
    </source>
</evidence>
<dbReference type="SUPFAM" id="SSF56672">
    <property type="entry name" value="DNA/RNA polymerases"/>
    <property type="match status" value="1"/>
</dbReference>
<accession>J0XY40</accession>
<dbReference type="InterPro" id="IPR000123">
    <property type="entry name" value="Reverse_transcriptase_msDNA"/>
</dbReference>
<evidence type="ECO:0000256" key="3">
    <source>
        <dbReference type="ARBA" id="ARBA00022695"/>
    </source>
</evidence>
<keyword evidence="7" id="KW-0051">Antiviral defense</keyword>
<dbReference type="InterPro" id="IPR000477">
    <property type="entry name" value="RT_dom"/>
</dbReference>
<dbReference type="AlphaFoldDB" id="J0XY40"/>
<dbReference type="GO" id="GO:0046872">
    <property type="term" value="F:metal ion binding"/>
    <property type="evidence" value="ECO:0007669"/>
    <property type="project" value="UniProtKB-KW"/>
</dbReference>
<dbReference type="PANTHER" id="PTHR34047">
    <property type="entry name" value="NUCLEAR INTRON MATURASE 1, MITOCHONDRIAL-RELATED"/>
    <property type="match status" value="1"/>
</dbReference>
<dbReference type="PRINTS" id="PR00866">
    <property type="entry name" value="RNADNAPOLMS"/>
</dbReference>
<feature type="coiled-coil region" evidence="10">
    <location>
        <begin position="44"/>
        <end position="111"/>
    </location>
</feature>
<gene>
    <name evidence="13" type="ORF">SapgrDRAFT_2380</name>
</gene>
<keyword evidence="2" id="KW-0808">Transferase</keyword>
<feature type="domain" description="Reverse transcriptase" evidence="12">
    <location>
        <begin position="163"/>
        <end position="393"/>
    </location>
</feature>
<evidence type="ECO:0000256" key="5">
    <source>
        <dbReference type="ARBA" id="ARBA00022842"/>
    </source>
</evidence>
<dbReference type="PROSITE" id="PS50878">
    <property type="entry name" value="RT_POL"/>
    <property type="match status" value="1"/>
</dbReference>
<keyword evidence="4" id="KW-0479">Metal-binding</keyword>
<keyword evidence="10" id="KW-0175">Coiled coil</keyword>
<dbReference type="GO" id="GO:0003723">
    <property type="term" value="F:RNA binding"/>
    <property type="evidence" value="ECO:0007669"/>
    <property type="project" value="InterPro"/>
</dbReference>
<evidence type="ECO:0000256" key="8">
    <source>
        <dbReference type="ARBA" id="ARBA00034120"/>
    </source>
</evidence>
<sequence>MSDHRMTRQQIYDRIRQTSKEEYILEEMKRLGFWDTTEEAPKISEEIIQKKGALRRELRELMEKQRMFRDKERMLAEMRKKRMADALARREETKERRKAEKEARAKAWQEKKERSIVFLGKDYSAGLSQEKADLEKLAALNLPAFQDIKELAEAMDISVGRLRYLCFQRKLSTVSHYERFYLAKKTGGKRLISAPRPMLKNAQYWLLENVLSRLEMHEAAHGFVPQRSIVSNAKLHEKKELVINMDLKDFFPTVTYPRVKGMFKGLGYSEQQAIIFALLTTEPEVDQVEIDGQLYYAQKGERYLPQGAPTSPAITNWLCRRMDRRFEGVAKKLGWTYSRYADDLSFSANDTSNISRIIWQAQQIIQDEGFVMHPKKLKIMRRGRRQEVTGLTVNEKVAVDRKTLKKFRACLHTIETKGYQAAEWGQGFILASIKGFANYVRMVQADKGQVLCERVDRILAKEENKQAWKAYFANPSTKKYAYEAQKQQAKTEENAVDLGSSGLAESLTPVDPQQKDEEQWWSLW</sequence>
<evidence type="ECO:0000256" key="10">
    <source>
        <dbReference type="SAM" id="Coils"/>
    </source>
</evidence>
<dbReference type="Gene3D" id="3.30.70.270">
    <property type="match status" value="1"/>
</dbReference>
<evidence type="ECO:0000256" key="6">
    <source>
        <dbReference type="ARBA" id="ARBA00022918"/>
    </source>
</evidence>
<dbReference type="Pfam" id="PF00078">
    <property type="entry name" value="RVT_1"/>
    <property type="match status" value="1"/>
</dbReference>
<keyword evidence="6 13" id="KW-0695">RNA-directed DNA polymerase</keyword>
<dbReference type="EC" id="2.7.7.49" evidence="1"/>
<keyword evidence="3" id="KW-0548">Nucleotidyltransferase</keyword>
<evidence type="ECO:0000256" key="7">
    <source>
        <dbReference type="ARBA" id="ARBA00023118"/>
    </source>
</evidence>
<dbReference type="PANTHER" id="PTHR34047:SF7">
    <property type="entry name" value="RNA-DIRECTED DNA POLYMERASE"/>
    <property type="match status" value="1"/>
</dbReference>
<name>J0XY40_9BACT</name>
<evidence type="ECO:0000256" key="4">
    <source>
        <dbReference type="ARBA" id="ARBA00022723"/>
    </source>
</evidence>
<dbReference type="GO" id="GO:0003964">
    <property type="term" value="F:RNA-directed DNA polymerase activity"/>
    <property type="evidence" value="ECO:0007669"/>
    <property type="project" value="UniProtKB-KW"/>
</dbReference>